<dbReference type="SUPFAM" id="SSF53474">
    <property type="entry name" value="alpha/beta-Hydrolases"/>
    <property type="match status" value="2"/>
</dbReference>
<feature type="domain" description="RRM" evidence="4">
    <location>
        <begin position="1108"/>
        <end position="1184"/>
    </location>
</feature>
<name>A0A5A7PDY7_STRAF</name>
<dbReference type="Gene3D" id="3.30.70.330">
    <property type="match status" value="3"/>
</dbReference>
<dbReference type="Gene3D" id="3.40.50.1820">
    <property type="entry name" value="alpha/beta hydrolase"/>
    <property type="match status" value="2"/>
</dbReference>
<dbReference type="InterPro" id="IPR002921">
    <property type="entry name" value="Fungal_lipase-type"/>
</dbReference>
<feature type="domain" description="RRM" evidence="4">
    <location>
        <begin position="970"/>
        <end position="1046"/>
    </location>
</feature>
<evidence type="ECO:0000256" key="1">
    <source>
        <dbReference type="ARBA" id="ARBA00022801"/>
    </source>
</evidence>
<dbReference type="SUPFAM" id="SSF54928">
    <property type="entry name" value="RNA-binding domain, RBD"/>
    <property type="match status" value="3"/>
</dbReference>
<dbReference type="EMBL" id="BKCP01004405">
    <property type="protein sequence ID" value="GER30892.1"/>
    <property type="molecule type" value="Genomic_DNA"/>
</dbReference>
<dbReference type="InterPro" id="IPR000504">
    <property type="entry name" value="RRM_dom"/>
</dbReference>
<dbReference type="SMART" id="SM00360">
    <property type="entry name" value="RRM"/>
    <property type="match status" value="3"/>
</dbReference>
<dbReference type="GO" id="GO:0003723">
    <property type="term" value="F:RNA binding"/>
    <property type="evidence" value="ECO:0007669"/>
    <property type="project" value="UniProtKB-UniRule"/>
</dbReference>
<keyword evidence="6" id="KW-1185">Reference proteome</keyword>
<accession>A0A5A7PDY7</accession>
<gene>
    <name evidence="5" type="ORF">STAS_06860</name>
</gene>
<dbReference type="InterPro" id="IPR044819">
    <property type="entry name" value="OBL-like"/>
</dbReference>
<reference evidence="6" key="1">
    <citation type="journal article" date="2019" name="Curr. Biol.">
        <title>Genome Sequence of Striga asiatica Provides Insight into the Evolution of Plant Parasitism.</title>
        <authorList>
            <person name="Yoshida S."/>
            <person name="Kim S."/>
            <person name="Wafula E.K."/>
            <person name="Tanskanen J."/>
            <person name="Kim Y.M."/>
            <person name="Honaas L."/>
            <person name="Yang Z."/>
            <person name="Spallek T."/>
            <person name="Conn C.E."/>
            <person name="Ichihashi Y."/>
            <person name="Cheong K."/>
            <person name="Cui S."/>
            <person name="Der J.P."/>
            <person name="Gundlach H."/>
            <person name="Jiao Y."/>
            <person name="Hori C."/>
            <person name="Ishida J.K."/>
            <person name="Kasahara H."/>
            <person name="Kiba T."/>
            <person name="Kim M.S."/>
            <person name="Koo N."/>
            <person name="Laohavisit A."/>
            <person name="Lee Y.H."/>
            <person name="Lumba S."/>
            <person name="McCourt P."/>
            <person name="Mortimer J.C."/>
            <person name="Mutuku J.M."/>
            <person name="Nomura T."/>
            <person name="Sasaki-Sekimoto Y."/>
            <person name="Seto Y."/>
            <person name="Wang Y."/>
            <person name="Wakatake T."/>
            <person name="Sakakibara H."/>
            <person name="Demura T."/>
            <person name="Yamaguchi S."/>
            <person name="Yoneyama K."/>
            <person name="Manabe R.I."/>
            <person name="Nelson D.C."/>
            <person name="Schulman A.H."/>
            <person name="Timko M.P."/>
            <person name="dePamphilis C.W."/>
            <person name="Choi D."/>
            <person name="Shirasu K."/>
        </authorList>
    </citation>
    <scope>NUCLEOTIDE SEQUENCE [LARGE SCALE GENOMIC DNA]</scope>
    <source>
        <strain evidence="6">cv. UVA1</strain>
    </source>
</reference>
<comment type="caution">
    <text evidence="5">The sequence shown here is derived from an EMBL/GenBank/DDBJ whole genome shotgun (WGS) entry which is preliminary data.</text>
</comment>
<dbReference type="FunFam" id="3.30.70.330:FF:000519">
    <property type="entry name" value="heterogeneous nuclear ribonucleoprotein 1"/>
    <property type="match status" value="1"/>
</dbReference>
<protein>
    <submittedName>
        <fullName evidence="5">RNA-binding (RRM/RBD/RNP motifs) family protein</fullName>
    </submittedName>
</protein>
<evidence type="ECO:0000313" key="6">
    <source>
        <dbReference type="Proteomes" id="UP000325081"/>
    </source>
</evidence>
<evidence type="ECO:0000256" key="2">
    <source>
        <dbReference type="PROSITE-ProRule" id="PRU00176"/>
    </source>
</evidence>
<feature type="compositionally biased region" description="Basic and acidic residues" evidence="3">
    <location>
        <begin position="1251"/>
        <end position="1260"/>
    </location>
</feature>
<evidence type="ECO:0000259" key="4">
    <source>
        <dbReference type="PROSITE" id="PS50102"/>
    </source>
</evidence>
<dbReference type="CDD" id="cd00519">
    <property type="entry name" value="Lipase_3"/>
    <property type="match status" value="2"/>
</dbReference>
<dbReference type="Proteomes" id="UP000325081">
    <property type="component" value="Unassembled WGS sequence"/>
</dbReference>
<keyword evidence="1" id="KW-0378">Hydrolase</keyword>
<organism evidence="5 6">
    <name type="scientific">Striga asiatica</name>
    <name type="common">Asiatic witchweed</name>
    <name type="synonym">Buchnera asiatica</name>
    <dbReference type="NCBI Taxonomy" id="4170"/>
    <lineage>
        <taxon>Eukaryota</taxon>
        <taxon>Viridiplantae</taxon>
        <taxon>Streptophyta</taxon>
        <taxon>Embryophyta</taxon>
        <taxon>Tracheophyta</taxon>
        <taxon>Spermatophyta</taxon>
        <taxon>Magnoliopsida</taxon>
        <taxon>eudicotyledons</taxon>
        <taxon>Gunneridae</taxon>
        <taxon>Pentapetalae</taxon>
        <taxon>asterids</taxon>
        <taxon>lamiids</taxon>
        <taxon>Lamiales</taxon>
        <taxon>Orobanchaceae</taxon>
        <taxon>Buchnereae</taxon>
        <taxon>Striga</taxon>
    </lineage>
</organism>
<dbReference type="InterPro" id="IPR029058">
    <property type="entry name" value="AB_hydrolase_fold"/>
</dbReference>
<feature type="region of interest" description="Disordered" evidence="3">
    <location>
        <begin position="1179"/>
        <end position="1206"/>
    </location>
</feature>
<dbReference type="OrthoDB" id="1875751at2759"/>
<dbReference type="GO" id="GO:0004806">
    <property type="term" value="F:triacylglycerol lipase activity"/>
    <property type="evidence" value="ECO:0007669"/>
    <property type="project" value="InterPro"/>
</dbReference>
<dbReference type="PROSITE" id="PS50102">
    <property type="entry name" value="RRM"/>
    <property type="match status" value="3"/>
</dbReference>
<dbReference type="FunFam" id="3.30.70.330:FF:000316">
    <property type="entry name" value="RNA-binding family protein isoform 1"/>
    <property type="match status" value="1"/>
</dbReference>
<keyword evidence="2" id="KW-0694">RNA-binding</keyword>
<dbReference type="PANTHER" id="PTHR46086:SF17">
    <property type="entry name" value="ALPHA_BETA-HYDROLASES SUPERFAMILY PROTEIN"/>
    <property type="match status" value="1"/>
</dbReference>
<feature type="domain" description="RRM" evidence="4">
    <location>
        <begin position="882"/>
        <end position="958"/>
    </location>
</feature>
<proteinExistence type="predicted"/>
<feature type="compositionally biased region" description="Gly residues" evidence="3">
    <location>
        <begin position="1190"/>
        <end position="1202"/>
    </location>
</feature>
<dbReference type="InterPro" id="IPR035979">
    <property type="entry name" value="RBD_domain_sf"/>
</dbReference>
<dbReference type="Pfam" id="PF00076">
    <property type="entry name" value="RRM_1"/>
    <property type="match status" value="3"/>
</dbReference>
<evidence type="ECO:0000256" key="3">
    <source>
        <dbReference type="SAM" id="MobiDB-lite"/>
    </source>
</evidence>
<dbReference type="PANTHER" id="PTHR46086">
    <property type="entry name" value="ALPHA/BETA-HYDROLASES SUPERFAMILY PROTEIN"/>
    <property type="match status" value="1"/>
</dbReference>
<evidence type="ECO:0000313" key="5">
    <source>
        <dbReference type="EMBL" id="GER30892.1"/>
    </source>
</evidence>
<dbReference type="FunFam" id="3.30.70.330:FF:000364">
    <property type="entry name" value="heterogeneous nuclear ribonucleoprotein 1"/>
    <property type="match status" value="1"/>
</dbReference>
<sequence length="1260" mass="142736">MGSTCNKCFSSDYMLLNPDEAGFLELAKVLFSSNLEKRKFVDCPDGAHEPSFGRRWIIFVSVFVQKMLKMVQNPLAGFGSGIEHWLNLLSGNGGFFGLAANYLKGKVVYPDRTSANFLSFIGCIDKRRELDPTISHVDCRYYAALSVMAAKASYENHRYIQSTVNDQWEMEYLGSFDFWNDYQEKATTQAFALQDKNDVVIVSFRGTEPFDSDAWSTDADISWYDLPTAGKIHGGFLKSLGLQKSQGWPREQDPHKPPTAYYAIRKLLREKLEQNPNSKFILTGHSLGGALAVLFPAVLGLHGESSLLDRLEAVYTFGQPRVGDEKFKQYMESLMEKHSIAYYRFVYSYDVVPRLPYDDATLMFKHFGTCIYYNSFYEGKVLGEEPNKNYFSLIWLLPKIVNACWELMRSFVIGYTRGKDYREGGLLRILRWDFQAYEMFSIVEAWNPLWLARKAKKRKVDLDKNIKPGSNKYYAALCAMASKLAYENNKFIRATVEDHWKMELLGAYNFWDETYKAHTTQAFVFLDKTTNPNTIFVAFRGTEIFSAADWITDLDISRHPFPDNKGSVHAGFIKALGLKPNGPWPEDKNTGPNLNVYITLLQELKSHFEANQNATLVLTGHSLGGALAVLFSAVLAVKNETAVLERLKRVYTFGQPKVGDEKFGRFMEEKFDFYGVGYYRVVYNHDIVPRLPYDNSVSAFRHFGKCLYIDSVYEAKVVKEEPNYFSIVEIVRRTVDPFWELVRSFLLPRMFGEEYKEGLLLVMFRLVGLMFSGLPAHGPQDYINATRLVDWRFIDGRRWISSPESNTIAIKWPEERGLSERRERVECASRAEGFRVLNPQSIQKREVKRGGEREWERGEEEEGSAQIHEVVTARTSFVMADRKLVVLGIPWDVETEGLREYMSKFGELEDCIVMKDRSTGRSRGFGYVTFAAAEDAKGALASEHMLGNRMLEVKIATPREEMRTSSKKVTRIFVARIPPSVTESAFRSHFENYGDITDLYMPKDPSTKGHRGIGFITFAHAEAVDDLMADTHELGGSTVVVDRATPKEEDYKDYRPVSRVAHGVGGGGYGAYNAYIDAATRYAALGAPTLYDHPSPMYGRQTPRGMGKKIFVGRLPQEATTEDLRHYFARFGRILDVYIPKDPKRTGHRGFGFVTFAEDGVADRVARRSHEICGHQVAIDSATPVDDAGPGPGHGPHAGPGPSGNFVMNNLEPFGYGAHMRSYGRMYGSLDFDDWGYGVGGSMSGSGGRPSRSDYRYRPY</sequence>
<dbReference type="Pfam" id="PF01764">
    <property type="entry name" value="Lipase_3"/>
    <property type="match status" value="2"/>
</dbReference>
<dbReference type="GO" id="GO:0006629">
    <property type="term" value="P:lipid metabolic process"/>
    <property type="evidence" value="ECO:0007669"/>
    <property type="project" value="InterPro"/>
</dbReference>
<dbReference type="InterPro" id="IPR012677">
    <property type="entry name" value="Nucleotide-bd_a/b_plait_sf"/>
</dbReference>
<feature type="region of interest" description="Disordered" evidence="3">
    <location>
        <begin position="1241"/>
        <end position="1260"/>
    </location>
</feature>
<dbReference type="AlphaFoldDB" id="A0A5A7PDY7"/>